<protein>
    <submittedName>
        <fullName evidence="4">N-acetyltransferase</fullName>
    </submittedName>
</protein>
<dbReference type="KEGG" id="nba:CUN60_07330"/>
<organism evidence="4 5">
    <name type="scientific">Aquella oligotrophica</name>
    <dbReference type="NCBI Taxonomy" id="2067065"/>
    <lineage>
        <taxon>Bacteria</taxon>
        <taxon>Pseudomonadati</taxon>
        <taxon>Pseudomonadota</taxon>
        <taxon>Betaproteobacteria</taxon>
        <taxon>Neisseriales</taxon>
        <taxon>Neisseriaceae</taxon>
        <taxon>Aquella</taxon>
    </lineage>
</organism>
<evidence type="ECO:0000313" key="4">
    <source>
        <dbReference type="EMBL" id="AUR52121.1"/>
    </source>
</evidence>
<dbReference type="InterPro" id="IPR000182">
    <property type="entry name" value="GNAT_dom"/>
</dbReference>
<dbReference type="GO" id="GO:0008080">
    <property type="term" value="F:N-acetyltransferase activity"/>
    <property type="evidence" value="ECO:0007669"/>
    <property type="project" value="TreeGrafter"/>
</dbReference>
<dbReference type="RefSeq" id="WP_102951417.1">
    <property type="nucleotide sequence ID" value="NZ_CP024847.1"/>
</dbReference>
<gene>
    <name evidence="4" type="ORF">CUN60_07330</name>
</gene>
<keyword evidence="1 4" id="KW-0808">Transferase</keyword>
<dbReference type="OrthoDB" id="5295305at2"/>
<evidence type="ECO:0000256" key="1">
    <source>
        <dbReference type="ARBA" id="ARBA00022679"/>
    </source>
</evidence>
<dbReference type="PANTHER" id="PTHR10545">
    <property type="entry name" value="DIAMINE N-ACETYLTRANSFERASE"/>
    <property type="match status" value="1"/>
</dbReference>
<dbReference type="InterPro" id="IPR051016">
    <property type="entry name" value="Diverse_Substrate_AcTransf"/>
</dbReference>
<feature type="domain" description="N-acetyltransferase" evidence="3">
    <location>
        <begin position="1"/>
        <end position="145"/>
    </location>
</feature>
<dbReference type="Proteomes" id="UP000236655">
    <property type="component" value="Chromosome"/>
</dbReference>
<name>A0A2I7N6Q1_9NEIS</name>
<dbReference type="PANTHER" id="PTHR10545:SF42">
    <property type="entry name" value="ACETYLTRANSFERASE"/>
    <property type="match status" value="1"/>
</dbReference>
<evidence type="ECO:0000259" key="3">
    <source>
        <dbReference type="PROSITE" id="PS51186"/>
    </source>
</evidence>
<dbReference type="PROSITE" id="PS51186">
    <property type="entry name" value="GNAT"/>
    <property type="match status" value="1"/>
</dbReference>
<dbReference type="Gene3D" id="3.40.630.30">
    <property type="match status" value="1"/>
</dbReference>
<keyword evidence="2" id="KW-0012">Acyltransferase</keyword>
<dbReference type="SUPFAM" id="SSF55729">
    <property type="entry name" value="Acyl-CoA N-acyltransferases (Nat)"/>
    <property type="match status" value="1"/>
</dbReference>
<keyword evidence="5" id="KW-1185">Reference proteome</keyword>
<reference evidence="5" key="1">
    <citation type="submission" date="2017-11" db="EMBL/GenBank/DDBJ databases">
        <authorList>
            <person name="Chan K.G."/>
            <person name="Lee L.S."/>
        </authorList>
    </citation>
    <scope>NUCLEOTIDE SEQUENCE [LARGE SCALE GENOMIC DNA]</scope>
    <source>
        <strain evidence="5">DSM 100970</strain>
    </source>
</reference>
<accession>A0A2I7N6Q1</accession>
<dbReference type="EMBL" id="CP024847">
    <property type="protein sequence ID" value="AUR52121.1"/>
    <property type="molecule type" value="Genomic_DNA"/>
</dbReference>
<dbReference type="CDD" id="cd04301">
    <property type="entry name" value="NAT_SF"/>
    <property type="match status" value="1"/>
</dbReference>
<evidence type="ECO:0000256" key="2">
    <source>
        <dbReference type="ARBA" id="ARBA00023315"/>
    </source>
</evidence>
<evidence type="ECO:0000313" key="5">
    <source>
        <dbReference type="Proteomes" id="UP000236655"/>
    </source>
</evidence>
<sequence length="145" mass="16842">MRVLPLNEEFKSGWQTLMKLYFEFYAFDVDDKHIESVFSMIMDQTTELNSLLAIIDGNVVGLANYVFMPDTFNLRNCYLSDLYTNDKYRGQGIARKLIDAVAVEAKNAGCPSFYWLTRHENQKAQFLYDKVASKRDLYVYEKSTG</sequence>
<dbReference type="InterPro" id="IPR016181">
    <property type="entry name" value="Acyl_CoA_acyltransferase"/>
</dbReference>
<dbReference type="Pfam" id="PF00583">
    <property type="entry name" value="Acetyltransf_1"/>
    <property type="match status" value="1"/>
</dbReference>
<dbReference type="AlphaFoldDB" id="A0A2I7N6Q1"/>
<proteinExistence type="predicted"/>